<accession>A0A0M5KLJ5</accession>
<dbReference type="EMBL" id="CP012622">
    <property type="protein sequence ID" value="ALD66263.1"/>
    <property type="molecule type" value="Genomic_DNA"/>
</dbReference>
<feature type="compositionally biased region" description="Gly residues" evidence="1">
    <location>
        <begin position="559"/>
        <end position="577"/>
    </location>
</feature>
<dbReference type="OrthoDB" id="99456at2"/>
<evidence type="ECO:0000256" key="1">
    <source>
        <dbReference type="SAM" id="MobiDB-lite"/>
    </source>
</evidence>
<dbReference type="PANTHER" id="PTHR42976">
    <property type="entry name" value="BIFUNCTIONAL CHITINASE/LYSOZYME-RELATED"/>
    <property type="match status" value="1"/>
</dbReference>
<dbReference type="AlphaFoldDB" id="A0A0M5KLJ5"/>
<dbReference type="InterPro" id="IPR054816">
    <property type="entry name" value="Lipoprotein_mollicutes-type_CS"/>
</dbReference>
<dbReference type="InterPro" id="IPR017853">
    <property type="entry name" value="GH"/>
</dbReference>
<gene>
    <name evidence="3" type="ORF">SCANT_v1c03530</name>
</gene>
<evidence type="ECO:0000313" key="4">
    <source>
        <dbReference type="Proteomes" id="UP000063919"/>
    </source>
</evidence>
<dbReference type="RefSeq" id="WP_053946026.1">
    <property type="nucleotide sequence ID" value="NZ_CP012622.1"/>
</dbReference>
<dbReference type="PATRIC" id="fig|362837.3.peg.355"/>
<dbReference type="KEGG" id="scj:SCANT_v1c03530"/>
<sequence length="988" mass="108956">MKKLLSLLGIVTLSASTGASVVACTSVFEKDDEDFETGSKWKGNGTINKEVSKLKENNIKKQISKELLTKDTSNNNSNRAVIKEEDRSSLAGKDILTVNDGEFVFSPYADMGIVEDTAEYLMKEKGKSQATREAAEKGLVNNIVYNDLGQIAEDTSVITQDSEVTLGFMQNAADTGELVPMWNAGPSKGDGKGILAEKGKETEYAQWFNDRYRNWTGQDKDQNERIKGKGGHLNPENVRISFGPFANSLWHTAWQNNKTPEELAQVIKAVGDRYNTKKFDFYFAAPYLSARGDYADSQKLLAAALKILIESDPKYDFQLSLVMSTKDGVALNEGFGANGEVHLNLIGDEIYPLYNFTKYLGMNFRLNLVTGYLTVPNDVNTNSDWELDIVKSGALKSAQNWNKLNNVINGVSKSSNFVNKRVKITPWIGRRAEAAAYNFTPKNAADLRVWAREQNFGGLGMFYISRDVPSEFIDNKLTGPAQADRNALDQNIRSGTGFEQFAYAKALNGTNSGEAVPITEVKDKQEIKNIGGIDYHEDIQANTSLDQLEIGGSWEGPSWEGGSGTNPGPGAGGGNGGEAIAPPTGPGKSLYTKWSEANPNRTSSITKKEKANDFTYFSPYLDAGLYEGNNMQSITTNVKDFDYLTLAFVQQVNNHGDYLDLSIAGTATGDEAYEWWESSQLWDKILKPMADKNKFENIKVAYGGATTGGFTDKNPWTLANKLNENNPAKAKADLKEALIGYQDSLVKLAAKKGKKVNMPKAIDFDIEGHAQELDEDNRLLAATIAEMKKEDKEWDFSLTLPVLPTGLTSVGYRVMNIFVEEFKKAGLSQSDLPVVDLMLMDYGDPIYVQAIKDGLTNFDLAKQAVNATKNNLATSIESNYGKVSIGNQGLYKLIGATPMIGVNDTVWGVFTEEDAKELYNWSHKVGLGYIGMWSMNDDRGLDVHTKKPINKSLLTHGLAYLEEYDFARAFTGDWTASLKNPKPEHKIK</sequence>
<dbReference type="InterPro" id="IPR052750">
    <property type="entry name" value="GH18_Chitinase"/>
</dbReference>
<proteinExistence type="predicted"/>
<dbReference type="STRING" id="362837.SCANT_v1c03530"/>
<dbReference type="NCBIfam" id="NF038029">
    <property type="entry name" value="LP_plasma"/>
    <property type="match status" value="1"/>
</dbReference>
<keyword evidence="4" id="KW-1185">Reference proteome</keyword>
<dbReference type="SUPFAM" id="SSF51445">
    <property type="entry name" value="(Trans)glycosidases"/>
    <property type="match status" value="1"/>
</dbReference>
<organism evidence="3 4">
    <name type="scientific">Spiroplasma cantharicola</name>
    <dbReference type="NCBI Taxonomy" id="362837"/>
    <lineage>
        <taxon>Bacteria</taxon>
        <taxon>Bacillati</taxon>
        <taxon>Mycoplasmatota</taxon>
        <taxon>Mollicutes</taxon>
        <taxon>Entomoplasmatales</taxon>
        <taxon>Spiroplasmataceae</taxon>
        <taxon>Spiroplasma</taxon>
    </lineage>
</organism>
<reference evidence="3 4" key="1">
    <citation type="journal article" date="2015" name="Genome Announc.">
        <title>Complete Genome Sequence of Spiroplasma cantharicola CC-1T (DSM 21588), a Bacterium Isolated from Soldier Beetle (Cantharis carolinus).</title>
        <authorList>
            <person name="Lo W.S."/>
            <person name="Liu P.Y."/>
            <person name="Kuo C.H."/>
        </authorList>
    </citation>
    <scope>NUCLEOTIDE SEQUENCE [LARGE SCALE GENOMIC DNA]</scope>
    <source>
        <strain evidence="3 4">CC-1</strain>
    </source>
</reference>
<evidence type="ECO:0000313" key="3">
    <source>
        <dbReference type="EMBL" id="ALD66263.1"/>
    </source>
</evidence>
<protein>
    <submittedName>
        <fullName evidence="3">Bifunctional chitinase/lysozyme</fullName>
    </submittedName>
</protein>
<dbReference type="PANTHER" id="PTHR42976:SF1">
    <property type="entry name" value="GH18 DOMAIN-CONTAINING PROTEIN-RELATED"/>
    <property type="match status" value="1"/>
</dbReference>
<dbReference type="PROSITE" id="PS51257">
    <property type="entry name" value="PROKAR_LIPOPROTEIN"/>
    <property type="match status" value="1"/>
</dbReference>
<dbReference type="Gene3D" id="3.20.20.80">
    <property type="entry name" value="Glycosidases"/>
    <property type="match status" value="2"/>
</dbReference>
<keyword evidence="2" id="KW-0732">Signal</keyword>
<feature type="signal peptide" evidence="2">
    <location>
        <begin position="1"/>
        <end position="19"/>
    </location>
</feature>
<feature type="chain" id="PRO_5005804418" evidence="2">
    <location>
        <begin position="20"/>
        <end position="988"/>
    </location>
</feature>
<dbReference type="Proteomes" id="UP000063919">
    <property type="component" value="Chromosome"/>
</dbReference>
<evidence type="ECO:0000256" key="2">
    <source>
        <dbReference type="SAM" id="SignalP"/>
    </source>
</evidence>
<feature type="region of interest" description="Disordered" evidence="1">
    <location>
        <begin position="551"/>
        <end position="588"/>
    </location>
</feature>
<name>A0A0M5KLJ5_9MOLU</name>